<evidence type="ECO:0000256" key="4">
    <source>
        <dbReference type="SAM" id="MobiDB-lite"/>
    </source>
</evidence>
<evidence type="ECO:0000256" key="2">
    <source>
        <dbReference type="ARBA" id="ARBA00022741"/>
    </source>
</evidence>
<sequence>MPAARHERDVVLGVDLGTTNSVVAVVQDGDAEVLVNDVGNRLTPSCVHVPGSGRQVGEAALRMAVSDPEHTVRNVKRVLGLPADAITNDPSRPLGGVVRVRNASEGVGAVLKLGERFPLATEEVAATILVELKKAAEAHLGRAVNKAVIAVPTYFNAAQRHAVRDAGTLAGLEVLRLVNEPTAAAMAYAHDREFTKTIVVVDVGGGGSSISVVRVEHDKISVLASSGQRLPGGEDFDNMMVEHLKQVILDQHGKSVQDARSLELLRAHWEKAKQKLSRIPTTKISTFLPDVDLEFQYEASRGDLEKCRPLFERIVGALLEVLDAAEVQKEAVDDILLVGGSTRVHRVRELVQEALSDTRLCKAVHQDEDVAKGAALLGAGCFQVKDVTALHINVMHNGEEITIAANTQLPYKNCKTSAKDAAVMVRQGHWVNRGAEEMPLTAIIEAPRRARISFAGIQVDESGLFEFLDARGRPLEVVPRGCLSRQKLAELRDRNREREREQEGEKSMMEAKNALEAKCRTLIALQVADDDPDAEFIGQVKRACQERLDWLQGNSDATREEVDYELELVTKGEVCLSDTRKARALDALEREGERRRAEEEEALRVRARTALAETCRAVAAKQVPDDDQDAAAFAHLQERCGHELIWLQNNPEGALEELDRKRAEIDQEWSDLLQKGEDRARRRHEARPRTASSVSQPRDARQAKGIGAGTSSVSSRDVCQGDGEPASTNVSMEAAGAAERERTDHQQAQILLKETYKHVFTVEGLRRKSFTPPLSPDSAKGPTSRWLQEHPDETLRALGQDVAQEALLEARRAGAAVLLVDAVQGCVALSVRYLRGEAARAPVERLLALRDAFTTTGGDLLRHLDELSAGEDPAALTRVLLGVSWEDDLGPVSAAAGELLARLQVRASAEQHADGRRPAPVRLWVGGHSLEMRLANECAGQHPEARSFFEHVHTVMELFFGPGGGFGLLRRHCPTVRREDGASVRGLVQMLALPGAGGAEGVTKALVDLRAQSRHRRTRAAVDELLGVMQDPIFLACACIFDQLFSSFRSVGRVLVLETTEYSNPAVLEHLSADLKAQAREDAKLRFESRREFSKLATRLSETARTAVDQCIRETAPATWVQHVVAFGGDADHPLLQSVPREVRLSVLDDLRRARELGLAATDPWALLQALPPARFRADFPDLDKALVALLTAPLLPCRGPGGAEARSVDLLRKGMLAASDCPDVVLEPVILLLSSTDWSGVYDREKDFCPLLKALVPIVQQ</sequence>
<dbReference type="OrthoDB" id="434160at2759"/>
<dbReference type="GO" id="GO:0005524">
    <property type="term" value="F:ATP binding"/>
    <property type="evidence" value="ECO:0007669"/>
    <property type="project" value="UniProtKB-KW"/>
</dbReference>
<dbReference type="GeneID" id="113209971"/>
<dbReference type="Pfam" id="PF00012">
    <property type="entry name" value="HSP70"/>
    <property type="match status" value="1"/>
</dbReference>
<dbReference type="SUPFAM" id="SSF53067">
    <property type="entry name" value="Actin-like ATPase domain"/>
    <property type="match status" value="2"/>
</dbReference>
<feature type="region of interest" description="Disordered" evidence="4">
    <location>
        <begin position="673"/>
        <end position="745"/>
    </location>
</feature>
<dbReference type="PROSITE" id="PS00297">
    <property type="entry name" value="HSP70_1"/>
    <property type="match status" value="1"/>
</dbReference>
<evidence type="ECO:0000256" key="3">
    <source>
        <dbReference type="ARBA" id="ARBA00022840"/>
    </source>
</evidence>
<dbReference type="RefSeq" id="XP_026283535.2">
    <property type="nucleotide sequence ID" value="XM_026427750.2"/>
</dbReference>
<organism evidence="5 6">
    <name type="scientific">Frankliniella occidentalis</name>
    <name type="common">Western flower thrips</name>
    <name type="synonym">Euthrips occidentalis</name>
    <dbReference type="NCBI Taxonomy" id="133901"/>
    <lineage>
        <taxon>Eukaryota</taxon>
        <taxon>Metazoa</taxon>
        <taxon>Ecdysozoa</taxon>
        <taxon>Arthropoda</taxon>
        <taxon>Hexapoda</taxon>
        <taxon>Insecta</taxon>
        <taxon>Pterygota</taxon>
        <taxon>Neoptera</taxon>
        <taxon>Paraneoptera</taxon>
        <taxon>Thysanoptera</taxon>
        <taxon>Terebrantia</taxon>
        <taxon>Thripoidea</taxon>
        <taxon>Thripidae</taxon>
        <taxon>Frankliniella</taxon>
    </lineage>
</organism>
<proteinExistence type="inferred from homology"/>
<dbReference type="InterPro" id="IPR013126">
    <property type="entry name" value="Hsp_70_fam"/>
</dbReference>
<keyword evidence="2" id="KW-0547">Nucleotide-binding</keyword>
<keyword evidence="5" id="KW-1185">Reference proteome</keyword>
<evidence type="ECO:0000313" key="5">
    <source>
        <dbReference type="Proteomes" id="UP000504606"/>
    </source>
</evidence>
<name>A0A6J1SW26_FRAOC</name>
<dbReference type="Gene3D" id="3.30.420.40">
    <property type="match status" value="2"/>
</dbReference>
<accession>A0A6J1SW26</accession>
<dbReference type="InterPro" id="IPR043129">
    <property type="entry name" value="ATPase_NBD"/>
</dbReference>
<dbReference type="GO" id="GO:0140662">
    <property type="term" value="F:ATP-dependent protein folding chaperone"/>
    <property type="evidence" value="ECO:0007669"/>
    <property type="project" value="InterPro"/>
</dbReference>
<dbReference type="Proteomes" id="UP000504606">
    <property type="component" value="Unplaced"/>
</dbReference>
<dbReference type="Gene3D" id="3.90.640.10">
    <property type="entry name" value="Actin, Chain A, domain 4"/>
    <property type="match status" value="1"/>
</dbReference>
<evidence type="ECO:0000313" key="6">
    <source>
        <dbReference type="RefSeq" id="XP_026283535.2"/>
    </source>
</evidence>
<dbReference type="AlphaFoldDB" id="A0A6J1SW26"/>
<dbReference type="Gene3D" id="3.30.30.30">
    <property type="match status" value="1"/>
</dbReference>
<reference evidence="6" key="1">
    <citation type="submission" date="2025-08" db="UniProtKB">
        <authorList>
            <consortium name="RefSeq"/>
        </authorList>
    </citation>
    <scope>IDENTIFICATION</scope>
    <source>
        <tissue evidence="6">Whole organism</tissue>
    </source>
</reference>
<comment type="similarity">
    <text evidence="1">Belongs to the heat shock protein 70 family.</text>
</comment>
<evidence type="ECO:0000256" key="1">
    <source>
        <dbReference type="ARBA" id="ARBA00007381"/>
    </source>
</evidence>
<dbReference type="PANTHER" id="PTHR19375">
    <property type="entry name" value="HEAT SHOCK PROTEIN 70KDA"/>
    <property type="match status" value="1"/>
</dbReference>
<dbReference type="InterPro" id="IPR018181">
    <property type="entry name" value="Heat_shock_70_CS"/>
</dbReference>
<keyword evidence="3" id="KW-0067">ATP-binding</keyword>
<protein>
    <submittedName>
        <fullName evidence="6">Uncharacterized protein LOC113209971</fullName>
    </submittedName>
</protein>
<dbReference type="PRINTS" id="PR00301">
    <property type="entry name" value="HEATSHOCK70"/>
</dbReference>
<dbReference type="KEGG" id="foc:113209971"/>
<gene>
    <name evidence="6" type="primary">LOC113209971</name>
</gene>